<dbReference type="InterPro" id="IPR036637">
    <property type="entry name" value="Phosphohistidine_dom_sf"/>
</dbReference>
<name>A0ABV8BMK3_9PSEU</name>
<dbReference type="Gene3D" id="3.30.470.20">
    <property type="entry name" value="ATP-grasp fold, B domain"/>
    <property type="match status" value="1"/>
</dbReference>
<evidence type="ECO:0000313" key="4">
    <source>
        <dbReference type="Proteomes" id="UP001595690"/>
    </source>
</evidence>
<proteinExistence type="predicted"/>
<accession>A0ABV8BMK3</accession>
<dbReference type="SUPFAM" id="SSF56059">
    <property type="entry name" value="Glutathione synthetase ATP-binding domain-like"/>
    <property type="match status" value="1"/>
</dbReference>
<dbReference type="NCBIfam" id="NF004508">
    <property type="entry name" value="PRK05849.1"/>
    <property type="match status" value="1"/>
</dbReference>
<dbReference type="InterPro" id="IPR013815">
    <property type="entry name" value="ATP_grasp_subdomain_1"/>
</dbReference>
<comment type="caution">
    <text evidence="3">The sequence shown here is derived from an EMBL/GenBank/DDBJ whole genome shotgun (WGS) entry which is preliminary data.</text>
</comment>
<dbReference type="PANTHER" id="PTHR43615:SF1">
    <property type="entry name" value="PPDK_N DOMAIN-CONTAINING PROTEIN"/>
    <property type="match status" value="1"/>
</dbReference>
<gene>
    <name evidence="3" type="ORF">ACFOWZ_04410</name>
</gene>
<organism evidence="3 4">
    <name type="scientific">Lentzea rhizosphaerae</name>
    <dbReference type="NCBI Taxonomy" id="2041025"/>
    <lineage>
        <taxon>Bacteria</taxon>
        <taxon>Bacillati</taxon>
        <taxon>Actinomycetota</taxon>
        <taxon>Actinomycetes</taxon>
        <taxon>Pseudonocardiales</taxon>
        <taxon>Pseudonocardiaceae</taxon>
        <taxon>Lentzea</taxon>
    </lineage>
</organism>
<dbReference type="PANTHER" id="PTHR43615">
    <property type="entry name" value="PHOSPHOENOLPYRUVATE SYNTHASE-RELATED"/>
    <property type="match status" value="1"/>
</dbReference>
<feature type="domain" description="Pyruvate phosphate dikinase AMP/ATP-binding" evidence="2">
    <location>
        <begin position="53"/>
        <end position="139"/>
    </location>
</feature>
<dbReference type="InterPro" id="IPR051549">
    <property type="entry name" value="PEP_Utilizing_Enz"/>
</dbReference>
<dbReference type="InterPro" id="IPR008279">
    <property type="entry name" value="PEP-util_enz_mobile_dom"/>
</dbReference>
<evidence type="ECO:0000259" key="2">
    <source>
        <dbReference type="Pfam" id="PF01326"/>
    </source>
</evidence>
<dbReference type="Pfam" id="PF01326">
    <property type="entry name" value="PPDK_N"/>
    <property type="match status" value="1"/>
</dbReference>
<feature type="domain" description="PEP-utilising enzyme mobile" evidence="1">
    <location>
        <begin position="699"/>
        <end position="768"/>
    </location>
</feature>
<reference evidence="4" key="1">
    <citation type="journal article" date="2019" name="Int. J. Syst. Evol. Microbiol.">
        <title>The Global Catalogue of Microorganisms (GCM) 10K type strain sequencing project: providing services to taxonomists for standard genome sequencing and annotation.</title>
        <authorList>
            <consortium name="The Broad Institute Genomics Platform"/>
            <consortium name="The Broad Institute Genome Sequencing Center for Infectious Disease"/>
            <person name="Wu L."/>
            <person name="Ma J."/>
        </authorList>
    </citation>
    <scope>NUCLEOTIDE SEQUENCE [LARGE SCALE GENOMIC DNA]</scope>
    <source>
        <strain evidence="4">CGMCC 4.7405</strain>
    </source>
</reference>
<dbReference type="Proteomes" id="UP001595690">
    <property type="component" value="Unassembled WGS sequence"/>
</dbReference>
<dbReference type="Gene3D" id="3.50.30.10">
    <property type="entry name" value="Phosphohistidine domain"/>
    <property type="match status" value="1"/>
</dbReference>
<dbReference type="Gene3D" id="3.30.1490.20">
    <property type="entry name" value="ATP-grasp fold, A domain"/>
    <property type="match status" value="1"/>
</dbReference>
<sequence>MIVFGSKAETLAQLAPVVTTASVLPMVYFDVESWCGDPGKLLDAVQDEPWGDRRLVVRSSTLHEDRAGSLMPGKYLSVCGVTGREALRTAIEAVIDSYRVDGEEGLARQQVLVQPMVSGATVSGVVFTCDPNTGAPYRVVNYDETGDCSAVTSGKAADLRTFYQWPDSPPPRDDRMRRVLALASELVDLCGTPDLDVEFAFDGADRLRLLQARPLSVTTSPCRADQAAALEGIAAKVVAASKPHPYLLGPRTAFGVMPDWNPAEIIGTRPRPLSLSLYRRLITDKEWAEQRARYGYRDVRGFPLLVDFSGLPYIDVRVSANSLIPANLEEPLAERLAGHYVDRLVANPELHDKFEFEVTFSAYNFTLADRLRDRAGHEFDRGERARIEDSLRALTNRLLRSDHRARREDEWHIASLRERLPGIRDSRQDLVAQVYWLLEDCRRFGTLAFAGFARLGFVAADLLRSLVECGVLTQADVSALMASLDTVTNKMLRDRARLTEDEFLSRYGFLRPGTYDIRSPRYDEAPDLYFDFSSAPARVAHEEDFRLPPAKLREIGDLLRAHRIDQTPEGLLAFIGDSVARREESKFEFSRHLSEAMSLIKDLGAQCGLDANDMSYVDIDCVDRLYKGSEDVSDVLHRAVEEGRRRYELTRRIVLPPVITSPEEVTAFHLPPFDPNYVTQEVVTAPVRTVRSDPSELAGKILLLPSGDPGYDWIFAEGIAGFVTRFGGVNSHMAIRAHQLRVPAVIGAGDVLYNRCRAAKSLTIDCANRQVRVLR</sequence>
<evidence type="ECO:0000313" key="3">
    <source>
        <dbReference type="EMBL" id="MFC3890704.1"/>
    </source>
</evidence>
<dbReference type="Pfam" id="PF00391">
    <property type="entry name" value="PEP-utilizers"/>
    <property type="match status" value="1"/>
</dbReference>
<dbReference type="RefSeq" id="WP_382369033.1">
    <property type="nucleotide sequence ID" value="NZ_JBHRZI010000005.1"/>
</dbReference>
<dbReference type="SUPFAM" id="SSF52009">
    <property type="entry name" value="Phosphohistidine domain"/>
    <property type="match status" value="1"/>
</dbReference>
<dbReference type="InterPro" id="IPR002192">
    <property type="entry name" value="PPDK_AMP/ATP-bd"/>
</dbReference>
<protein>
    <submittedName>
        <fullName evidence="3">PEP/pyruvate-binding domain-containing protein</fullName>
    </submittedName>
</protein>
<dbReference type="EMBL" id="JBHRZI010000005">
    <property type="protein sequence ID" value="MFC3890704.1"/>
    <property type="molecule type" value="Genomic_DNA"/>
</dbReference>
<evidence type="ECO:0000259" key="1">
    <source>
        <dbReference type="Pfam" id="PF00391"/>
    </source>
</evidence>
<keyword evidence="4" id="KW-1185">Reference proteome</keyword>